<reference evidence="1 2" key="1">
    <citation type="submission" date="2018-11" db="EMBL/GenBank/DDBJ databases">
        <title>Draft genome sequence of Ferruginibacter sp. BO-59.</title>
        <authorList>
            <person name="Im W.T."/>
        </authorList>
    </citation>
    <scope>NUCLEOTIDE SEQUENCE [LARGE SCALE GENOMIC DNA]</scope>
    <source>
        <strain evidence="1 2">BO-59</strain>
    </source>
</reference>
<accession>A0A3M9NAJ1</accession>
<organism evidence="1 2">
    <name type="scientific">Hanamia caeni</name>
    <dbReference type="NCBI Taxonomy" id="2294116"/>
    <lineage>
        <taxon>Bacteria</taxon>
        <taxon>Pseudomonadati</taxon>
        <taxon>Bacteroidota</taxon>
        <taxon>Chitinophagia</taxon>
        <taxon>Chitinophagales</taxon>
        <taxon>Chitinophagaceae</taxon>
        <taxon>Hanamia</taxon>
    </lineage>
</organism>
<dbReference type="EMBL" id="RJJR01000012">
    <property type="protein sequence ID" value="RNI34804.1"/>
    <property type="molecule type" value="Genomic_DNA"/>
</dbReference>
<evidence type="ECO:0000313" key="1">
    <source>
        <dbReference type="EMBL" id="RNI34804.1"/>
    </source>
</evidence>
<sequence>MQIIKNTGINKTGKFVYPVKSKRANSFFLRRLIANVPTLFTNVLSHLTNVSALITKECTLITNVPKLFTKECALITNVPKLFTKECTLFPMFAHSFQM</sequence>
<comment type="caution">
    <text evidence="1">The sequence shown here is derived from an EMBL/GenBank/DDBJ whole genome shotgun (WGS) entry which is preliminary data.</text>
</comment>
<evidence type="ECO:0000313" key="2">
    <source>
        <dbReference type="Proteomes" id="UP000267223"/>
    </source>
</evidence>
<dbReference type="Proteomes" id="UP000267223">
    <property type="component" value="Unassembled WGS sequence"/>
</dbReference>
<keyword evidence="2" id="KW-1185">Reference proteome</keyword>
<dbReference type="AlphaFoldDB" id="A0A3M9NAJ1"/>
<proteinExistence type="predicted"/>
<protein>
    <submittedName>
        <fullName evidence="1">Uncharacterized protein</fullName>
    </submittedName>
</protein>
<gene>
    <name evidence="1" type="ORF">EFY79_14035</name>
</gene>
<name>A0A3M9NAJ1_9BACT</name>